<dbReference type="SUPFAM" id="SSF52833">
    <property type="entry name" value="Thioredoxin-like"/>
    <property type="match status" value="1"/>
</dbReference>
<sequence>MPKEFKAGCQRPTIKKKETISEKKDFVKETKKEELQMIKVGKPAPNFNAPGFYDGKFMDFDLSEYKGKWVLLCFYPGDFTFV</sequence>
<dbReference type="GO" id="GO:0006979">
    <property type="term" value="P:response to oxidative stress"/>
    <property type="evidence" value="ECO:0007669"/>
    <property type="project" value="TreeGrafter"/>
</dbReference>
<keyword evidence="2" id="KW-0560">Oxidoreductase</keyword>
<accession>A0A845QWV9</accession>
<gene>
    <name evidence="5" type="ORF">D3Z33_08980</name>
</gene>
<dbReference type="AlphaFoldDB" id="A0A845QWV9"/>
<dbReference type="GO" id="GO:0008379">
    <property type="term" value="F:thioredoxin peroxidase activity"/>
    <property type="evidence" value="ECO:0007669"/>
    <property type="project" value="TreeGrafter"/>
</dbReference>
<dbReference type="Proteomes" id="UP000467132">
    <property type="component" value="Unassembled WGS sequence"/>
</dbReference>
<dbReference type="InterPro" id="IPR000866">
    <property type="entry name" value="AhpC/TSA"/>
</dbReference>
<reference evidence="5 6" key="1">
    <citation type="submission" date="2018-08" db="EMBL/GenBank/DDBJ databases">
        <title>Murine metabolic-syndrome-specific gut microbial biobank.</title>
        <authorList>
            <person name="Liu C."/>
        </authorList>
    </citation>
    <scope>NUCLEOTIDE SEQUENCE [LARGE SCALE GENOMIC DNA]</scope>
    <source>
        <strain evidence="5 6">583</strain>
    </source>
</reference>
<dbReference type="OrthoDB" id="9812811at2"/>
<evidence type="ECO:0000256" key="1">
    <source>
        <dbReference type="ARBA" id="ARBA00009796"/>
    </source>
</evidence>
<dbReference type="GO" id="GO:0033554">
    <property type="term" value="P:cellular response to stress"/>
    <property type="evidence" value="ECO:0007669"/>
    <property type="project" value="TreeGrafter"/>
</dbReference>
<name>A0A845QWV9_9CLOT</name>
<keyword evidence="6" id="KW-1185">Reference proteome</keyword>
<dbReference type="PANTHER" id="PTHR10681">
    <property type="entry name" value="THIOREDOXIN PEROXIDASE"/>
    <property type="match status" value="1"/>
</dbReference>
<organism evidence="5 6">
    <name type="scientific">Senegalia massiliensis</name>
    <dbReference type="NCBI Taxonomy" id="1720316"/>
    <lineage>
        <taxon>Bacteria</taxon>
        <taxon>Bacillati</taxon>
        <taxon>Bacillota</taxon>
        <taxon>Clostridia</taxon>
        <taxon>Eubacteriales</taxon>
        <taxon>Clostridiaceae</taxon>
        <taxon>Senegalia</taxon>
    </lineage>
</organism>
<comment type="similarity">
    <text evidence="1">Belongs to the peroxiredoxin family. AhpC/Prx1 subfamily.</text>
</comment>
<dbReference type="GO" id="GO:0042744">
    <property type="term" value="P:hydrogen peroxide catabolic process"/>
    <property type="evidence" value="ECO:0007669"/>
    <property type="project" value="TreeGrafter"/>
</dbReference>
<evidence type="ECO:0000313" key="5">
    <source>
        <dbReference type="EMBL" id="NBI06985.1"/>
    </source>
</evidence>
<evidence type="ECO:0000256" key="2">
    <source>
        <dbReference type="ARBA" id="ARBA00023002"/>
    </source>
</evidence>
<dbReference type="PANTHER" id="PTHR10681:SF128">
    <property type="entry name" value="THIOREDOXIN-DEPENDENT PEROXIDE REDUCTASE, MITOCHONDRIAL"/>
    <property type="match status" value="1"/>
</dbReference>
<dbReference type="EMBL" id="QXXA01000009">
    <property type="protein sequence ID" value="NBI06985.1"/>
    <property type="molecule type" value="Genomic_DNA"/>
</dbReference>
<dbReference type="GO" id="GO:0005829">
    <property type="term" value="C:cytosol"/>
    <property type="evidence" value="ECO:0007669"/>
    <property type="project" value="TreeGrafter"/>
</dbReference>
<protein>
    <submittedName>
        <fullName evidence="5">Peroxiredoxin</fullName>
    </submittedName>
</protein>
<dbReference type="InterPro" id="IPR036249">
    <property type="entry name" value="Thioredoxin-like_sf"/>
</dbReference>
<feature type="domain" description="Alkyl hydroperoxide reductase subunit C/ Thiol specific antioxidant" evidence="4">
    <location>
        <begin position="40"/>
        <end position="82"/>
    </location>
</feature>
<comment type="caution">
    <text evidence="5">The sequence shown here is derived from an EMBL/GenBank/DDBJ whole genome shotgun (WGS) entry which is preliminary data.</text>
</comment>
<evidence type="ECO:0000259" key="4">
    <source>
        <dbReference type="Pfam" id="PF00578"/>
    </source>
</evidence>
<dbReference type="Gene3D" id="3.40.30.10">
    <property type="entry name" value="Glutaredoxin"/>
    <property type="match status" value="1"/>
</dbReference>
<dbReference type="GO" id="GO:0045454">
    <property type="term" value="P:cell redox homeostasis"/>
    <property type="evidence" value="ECO:0007669"/>
    <property type="project" value="TreeGrafter"/>
</dbReference>
<evidence type="ECO:0000256" key="3">
    <source>
        <dbReference type="ARBA" id="ARBA00037420"/>
    </source>
</evidence>
<dbReference type="Pfam" id="PF00578">
    <property type="entry name" value="AhpC-TSA"/>
    <property type="match status" value="1"/>
</dbReference>
<comment type="function">
    <text evidence="3">Thiol-specific peroxidase that catalyzes the reduction of hydrogen peroxide and organic hydroperoxides to water and alcohols, respectively. Plays a role in cell protection against oxidative stress by detoxifying peroxides.</text>
</comment>
<proteinExistence type="inferred from homology"/>
<dbReference type="InterPro" id="IPR050217">
    <property type="entry name" value="Peroxiredoxin"/>
</dbReference>
<evidence type="ECO:0000313" key="6">
    <source>
        <dbReference type="Proteomes" id="UP000467132"/>
    </source>
</evidence>